<accession>A0AAU7CMC7</accession>
<dbReference type="GO" id="GO:0005886">
    <property type="term" value="C:plasma membrane"/>
    <property type="evidence" value="ECO:0007669"/>
    <property type="project" value="TreeGrafter"/>
</dbReference>
<evidence type="ECO:0000256" key="2">
    <source>
        <dbReference type="ARBA" id="ARBA00009477"/>
    </source>
</evidence>
<gene>
    <name evidence="6" type="ORF">V5E97_08655</name>
</gene>
<dbReference type="GO" id="GO:0046677">
    <property type="term" value="P:response to antibiotic"/>
    <property type="evidence" value="ECO:0007669"/>
    <property type="project" value="TreeGrafter"/>
</dbReference>
<dbReference type="Pfam" id="PF25967">
    <property type="entry name" value="RND-MFP_C"/>
    <property type="match status" value="1"/>
</dbReference>
<dbReference type="RefSeq" id="WP_406698944.1">
    <property type="nucleotide sequence ID" value="NZ_CP155447.1"/>
</dbReference>
<reference evidence="6" key="1">
    <citation type="submission" date="2024-05" db="EMBL/GenBank/DDBJ databases">
        <title>Planctomycetes of the genus Singulisphaera possess chitinolytic capabilities.</title>
        <authorList>
            <person name="Ivanova A."/>
        </authorList>
    </citation>
    <scope>NUCLEOTIDE SEQUENCE</scope>
    <source>
        <strain evidence="6">Ch08T</strain>
    </source>
</reference>
<evidence type="ECO:0000259" key="3">
    <source>
        <dbReference type="Pfam" id="PF25917"/>
    </source>
</evidence>
<dbReference type="GO" id="GO:0022857">
    <property type="term" value="F:transmembrane transporter activity"/>
    <property type="evidence" value="ECO:0007669"/>
    <property type="project" value="InterPro"/>
</dbReference>
<dbReference type="Gene3D" id="1.10.287.470">
    <property type="entry name" value="Helix hairpin bin"/>
    <property type="match status" value="1"/>
</dbReference>
<dbReference type="Gene3D" id="2.40.30.170">
    <property type="match status" value="1"/>
</dbReference>
<feature type="domain" description="Multidrug resistance protein MdtA-like C-terminal permuted SH3" evidence="5">
    <location>
        <begin position="315"/>
        <end position="374"/>
    </location>
</feature>
<evidence type="ECO:0000259" key="4">
    <source>
        <dbReference type="Pfam" id="PF25944"/>
    </source>
</evidence>
<comment type="subcellular location">
    <subcellularLocation>
        <location evidence="1">Cell envelope</location>
    </subcellularLocation>
</comment>
<dbReference type="Gene3D" id="2.40.420.20">
    <property type="match status" value="1"/>
</dbReference>
<feature type="domain" description="Multidrug resistance protein MdtA-like beta-barrel" evidence="4">
    <location>
        <begin position="220"/>
        <end position="309"/>
    </location>
</feature>
<dbReference type="NCBIfam" id="TIGR01730">
    <property type="entry name" value="RND_mfp"/>
    <property type="match status" value="1"/>
</dbReference>
<dbReference type="Pfam" id="PF25917">
    <property type="entry name" value="BSH_RND"/>
    <property type="match status" value="1"/>
</dbReference>
<dbReference type="InterPro" id="IPR058626">
    <property type="entry name" value="MdtA-like_b-barrel"/>
</dbReference>
<organism evidence="6">
    <name type="scientific">Singulisphaera sp. Ch08</name>
    <dbReference type="NCBI Taxonomy" id="3120278"/>
    <lineage>
        <taxon>Bacteria</taxon>
        <taxon>Pseudomonadati</taxon>
        <taxon>Planctomycetota</taxon>
        <taxon>Planctomycetia</taxon>
        <taxon>Isosphaerales</taxon>
        <taxon>Isosphaeraceae</taxon>
        <taxon>Singulisphaera</taxon>
    </lineage>
</organism>
<evidence type="ECO:0000259" key="5">
    <source>
        <dbReference type="Pfam" id="PF25967"/>
    </source>
</evidence>
<dbReference type="PANTHER" id="PTHR30158">
    <property type="entry name" value="ACRA/E-RELATED COMPONENT OF DRUG EFFLUX TRANSPORTER"/>
    <property type="match status" value="1"/>
</dbReference>
<dbReference type="InterPro" id="IPR006143">
    <property type="entry name" value="RND_pump_MFP"/>
</dbReference>
<name>A0AAU7CMC7_9BACT</name>
<evidence type="ECO:0000313" key="6">
    <source>
        <dbReference type="EMBL" id="XBH06092.1"/>
    </source>
</evidence>
<comment type="similarity">
    <text evidence="2">Belongs to the membrane fusion protein (MFP) (TC 8.A.1) family.</text>
</comment>
<dbReference type="Pfam" id="PF25944">
    <property type="entry name" value="Beta-barrel_RND"/>
    <property type="match status" value="1"/>
</dbReference>
<protein>
    <submittedName>
        <fullName evidence="6">Efflux RND transporter periplasmic adaptor subunit</fullName>
    </submittedName>
</protein>
<proteinExistence type="inferred from homology"/>
<dbReference type="AlphaFoldDB" id="A0AAU7CMC7"/>
<dbReference type="PROSITE" id="PS51257">
    <property type="entry name" value="PROKAR_LIPOPROTEIN"/>
    <property type="match status" value="1"/>
</dbReference>
<dbReference type="InterPro" id="IPR058627">
    <property type="entry name" value="MdtA-like_C"/>
</dbReference>
<dbReference type="GO" id="GO:0030313">
    <property type="term" value="C:cell envelope"/>
    <property type="evidence" value="ECO:0007669"/>
    <property type="project" value="UniProtKB-SubCell"/>
</dbReference>
<dbReference type="InterPro" id="IPR058625">
    <property type="entry name" value="MdtA-like_BSH"/>
</dbReference>
<sequence length="408" mass="44386">MNTFPRLYSHSHMILGLTLTFSLPLGLVGCARAPASAPTPAAPTPVSVSQPIEREINDYADFTGRTAAVETVEIRARVTGYLDKIHFKEGMLVKKGDVLYEIDPRIYQTALAYAKAEVERLKSQRDLDAIELHRSEDLMRRGAETRENYDRAAAKRSGSGAALVAAEAQVQRGDLDVGFTKVIAPISGRIGRTLLTVGNLVQSGDQGGGTLLTTLVSVDPMYVYFDVDEHTLLHVRQLIREGKAKSARDAKLLVSLGLANETGYPHQGTIDFVDNQVNPRTGTLRLRGVFSNKDEVLSPGLFARVRVPIGEPRRALLITERAIDTDQGQKIVYVVNEKNEVTTRPVRLGALHDGLRVIEDGLRPSDRVIVVGLQQIRPGAIVAPKLVTMPVSRITTSQGTAGAVKSAD</sequence>
<feature type="domain" description="Multidrug resistance protein MdtA-like barrel-sandwich hybrid" evidence="3">
    <location>
        <begin position="70"/>
        <end position="206"/>
    </location>
</feature>
<dbReference type="SUPFAM" id="SSF111369">
    <property type="entry name" value="HlyD-like secretion proteins"/>
    <property type="match status" value="1"/>
</dbReference>
<dbReference type="EMBL" id="CP155447">
    <property type="protein sequence ID" value="XBH06092.1"/>
    <property type="molecule type" value="Genomic_DNA"/>
</dbReference>
<dbReference type="Gene3D" id="2.40.50.100">
    <property type="match status" value="1"/>
</dbReference>
<dbReference type="PANTHER" id="PTHR30158:SF10">
    <property type="entry name" value="CATION EFFLUX PUMP"/>
    <property type="match status" value="1"/>
</dbReference>
<dbReference type="FunFam" id="2.40.420.20:FF:000001">
    <property type="entry name" value="Efflux RND transporter periplasmic adaptor subunit"/>
    <property type="match status" value="1"/>
</dbReference>
<evidence type="ECO:0000256" key="1">
    <source>
        <dbReference type="ARBA" id="ARBA00004196"/>
    </source>
</evidence>